<dbReference type="Proteomes" id="UP000028530">
    <property type="component" value="Plasmid pPME5"/>
</dbReference>
<keyword evidence="3" id="KW-1185">Reference proteome</keyword>
<sequence>MSTNSPKRPSFEGEISVFMSPAKVWLADRAEKDVRGRLMWAAMPLESPRTAAAIYAYVSTADSLRRHGSFPEITDETVCSWAANLAAKYAASAKDGDNMQLFSGHAEVDARYIASLQASDALSKAIQCGIHRESKFAVAIESMQAIAVRQNLTGARSVLSSLAVGLDPSGGMFTTDEQLEALRNQYPVLRKTGQYKLGQRDENGAYVFDHHDVFVEAASAFLQIDPQNLPRVFKHNELIMDRDADNAHSIRFKANHYEEKFNKWFVAPVPTQSTEAHLKQLSACWRAVHGISGPNHGRSYADAGISMEKTEEGVDVKMDGVSVAHFSKEPDRRELFNTLVGTIQTLATPIAERMNAALRESLLIPEGHHVRFDIKGDIRWIKDNLHRKLSARISPISSSSSPEQLNAEFRVFLDVPRGHLFMNKGPNVLGKEVNLLKENAEVFHYGNDYEEVIGSMIAAYNSAMPASLRPSQAANAHCEQVSAVTDQAFSQDDFQLHTSPQEASSFSATHPDMDADDMQQRTTKALRMG</sequence>
<organism evidence="2 3">
    <name type="scientific">Ectopseudomonas mendocina S5.2</name>
    <dbReference type="NCBI Taxonomy" id="1225174"/>
    <lineage>
        <taxon>Bacteria</taxon>
        <taxon>Pseudomonadati</taxon>
        <taxon>Pseudomonadota</taxon>
        <taxon>Gammaproteobacteria</taxon>
        <taxon>Pseudomonadales</taxon>
        <taxon>Pseudomonadaceae</taxon>
        <taxon>Ectopseudomonas</taxon>
    </lineage>
</organism>
<feature type="region of interest" description="Disordered" evidence="1">
    <location>
        <begin position="497"/>
        <end position="529"/>
    </location>
</feature>
<evidence type="ECO:0000313" key="3">
    <source>
        <dbReference type="Proteomes" id="UP000028530"/>
    </source>
</evidence>
<geneLocation type="plasmid" evidence="3"/>
<feature type="compositionally biased region" description="Polar residues" evidence="1">
    <location>
        <begin position="497"/>
        <end position="508"/>
    </location>
</feature>
<accession>A0ABN4J0Z3</accession>
<evidence type="ECO:0000313" key="2">
    <source>
        <dbReference type="EMBL" id="ALN21715.1"/>
    </source>
</evidence>
<dbReference type="GeneID" id="57608932"/>
<dbReference type="RefSeq" id="WP_017362454.1">
    <property type="nucleotide sequence ID" value="NZ_CP013125.1"/>
</dbReference>
<dbReference type="EMBL" id="CP013125">
    <property type="protein sequence ID" value="ALN21715.1"/>
    <property type="molecule type" value="Genomic_DNA"/>
</dbReference>
<reference evidence="2 3" key="1">
    <citation type="submission" date="2015-11" db="EMBL/GenBank/DDBJ databases">
        <authorList>
            <person name="Chong T.M."/>
            <person name="Chan K.G."/>
            <person name="Dessaux Y."/>
        </authorList>
    </citation>
    <scope>NUCLEOTIDE SEQUENCE [LARGE SCALE GENOMIC DNA]</scope>
    <source>
        <strain evidence="2 3">S5.2</strain>
        <plasmid evidence="3">Plasmid</plasmid>
    </source>
</reference>
<gene>
    <name evidence="2" type="ORF">DW68_023830</name>
</gene>
<name>A0ABN4J0Z3_ECTME</name>
<protein>
    <submittedName>
        <fullName evidence="2">Uncharacterized protein</fullName>
    </submittedName>
</protein>
<keyword evidence="2" id="KW-0614">Plasmid</keyword>
<evidence type="ECO:0000256" key="1">
    <source>
        <dbReference type="SAM" id="MobiDB-lite"/>
    </source>
</evidence>
<proteinExistence type="predicted"/>